<protein>
    <recommendedName>
        <fullName evidence="3">Antitoxin</fullName>
    </recommendedName>
</protein>
<organism evidence="1 2">
    <name type="scientific">Paramicrobacterium chengjingii</name>
    <dbReference type="NCBI Taxonomy" id="2769067"/>
    <lineage>
        <taxon>Bacteria</taxon>
        <taxon>Bacillati</taxon>
        <taxon>Actinomycetota</taxon>
        <taxon>Actinomycetes</taxon>
        <taxon>Micrococcales</taxon>
        <taxon>Microbacteriaceae</taxon>
        <taxon>Paramicrobacterium</taxon>
    </lineage>
</organism>
<name>A0ABX6YKG3_9MICO</name>
<keyword evidence="2" id="KW-1185">Reference proteome</keyword>
<dbReference type="Proteomes" id="UP000662814">
    <property type="component" value="Chromosome"/>
</dbReference>
<dbReference type="EMBL" id="CP061169">
    <property type="protein sequence ID" value="QPZ39243.1"/>
    <property type="molecule type" value="Genomic_DNA"/>
</dbReference>
<evidence type="ECO:0008006" key="3">
    <source>
        <dbReference type="Google" id="ProtNLM"/>
    </source>
</evidence>
<evidence type="ECO:0000313" key="2">
    <source>
        <dbReference type="Proteomes" id="UP000662814"/>
    </source>
</evidence>
<sequence length="81" mass="8713">MRTTIDLPDDLLRALKVRAAQRGETLKVVLMRAVSREVAGNTNAHTRVSLPLIAAGAEPTVDVTPDDIATALASDDEQYAR</sequence>
<proteinExistence type="predicted"/>
<dbReference type="RefSeq" id="WP_166988452.1">
    <property type="nucleotide sequence ID" value="NZ_CP061169.1"/>
</dbReference>
<reference evidence="1 2" key="1">
    <citation type="submission" date="2020-12" db="EMBL/GenBank/DDBJ databases">
        <title>Microbacterium sp. HY060.</title>
        <authorList>
            <person name="Zhou J."/>
        </authorList>
    </citation>
    <scope>NUCLEOTIDE SEQUENCE [LARGE SCALE GENOMIC DNA]</scope>
    <source>
        <strain evidence="1 2">HY60</strain>
    </source>
</reference>
<gene>
    <name evidence="1" type="ORF">HCR76_04045</name>
</gene>
<evidence type="ECO:0000313" key="1">
    <source>
        <dbReference type="EMBL" id="QPZ39243.1"/>
    </source>
</evidence>
<accession>A0ABX6YKG3</accession>